<evidence type="ECO:0000313" key="7">
    <source>
        <dbReference type="Proteomes" id="UP000198744"/>
    </source>
</evidence>
<evidence type="ECO:0000313" key="6">
    <source>
        <dbReference type="EMBL" id="SEM00887.1"/>
    </source>
</evidence>
<dbReference type="SUPFAM" id="SSF75217">
    <property type="entry name" value="alpha/beta knot"/>
    <property type="match status" value="1"/>
</dbReference>
<protein>
    <submittedName>
        <fullName evidence="6">RNA methyltransferase, TrmH family</fullName>
    </submittedName>
</protein>
<keyword evidence="3 6" id="KW-0808">Transferase</keyword>
<accession>A0A1H7UWQ2</accession>
<dbReference type="Pfam" id="PF00588">
    <property type="entry name" value="SpoU_methylase"/>
    <property type="match status" value="1"/>
</dbReference>
<reference evidence="6 7" key="1">
    <citation type="submission" date="2016-10" db="EMBL/GenBank/DDBJ databases">
        <authorList>
            <person name="de Groot N.N."/>
        </authorList>
    </citation>
    <scope>NUCLEOTIDE SEQUENCE [LARGE SCALE GENOMIC DNA]</scope>
    <source>
        <strain evidence="6 7">DSM 8423</strain>
    </source>
</reference>
<dbReference type="GO" id="GO:0032259">
    <property type="term" value="P:methylation"/>
    <property type="evidence" value="ECO:0007669"/>
    <property type="project" value="UniProtKB-KW"/>
</dbReference>
<dbReference type="InterPro" id="IPR001537">
    <property type="entry name" value="SpoU_MeTrfase"/>
</dbReference>
<dbReference type="Gene3D" id="3.40.1280.10">
    <property type="match status" value="1"/>
</dbReference>
<dbReference type="AlphaFoldDB" id="A0A1H7UWQ2"/>
<evidence type="ECO:0000256" key="2">
    <source>
        <dbReference type="ARBA" id="ARBA00022603"/>
    </source>
</evidence>
<name>A0A1H7UWQ2_9BACT</name>
<gene>
    <name evidence="6" type="ORF">SAMN04489760_102128</name>
</gene>
<comment type="similarity">
    <text evidence="1">Belongs to the class IV-like SAM-binding methyltransferase superfamily. RNA methyltransferase TrmH family.</text>
</comment>
<feature type="domain" description="MRM3-like substrate binding" evidence="5">
    <location>
        <begin position="28"/>
        <end position="113"/>
    </location>
</feature>
<dbReference type="EMBL" id="FOBS01000002">
    <property type="protein sequence ID" value="SEM00887.1"/>
    <property type="molecule type" value="Genomic_DNA"/>
</dbReference>
<dbReference type="InterPro" id="IPR029028">
    <property type="entry name" value="Alpha/beta_knot_MTases"/>
</dbReference>
<dbReference type="InterPro" id="IPR029026">
    <property type="entry name" value="tRNA_m1G_MTases_N"/>
</dbReference>
<keyword evidence="2 6" id="KW-0489">Methyltransferase</keyword>
<evidence type="ECO:0000256" key="3">
    <source>
        <dbReference type="ARBA" id="ARBA00022679"/>
    </source>
</evidence>
<organism evidence="6 7">
    <name type="scientific">Syntrophus gentianae</name>
    <dbReference type="NCBI Taxonomy" id="43775"/>
    <lineage>
        <taxon>Bacteria</taxon>
        <taxon>Pseudomonadati</taxon>
        <taxon>Thermodesulfobacteriota</taxon>
        <taxon>Syntrophia</taxon>
        <taxon>Syntrophales</taxon>
        <taxon>Syntrophaceae</taxon>
        <taxon>Syntrophus</taxon>
    </lineage>
</organism>
<dbReference type="Gene3D" id="3.30.1330.30">
    <property type="match status" value="1"/>
</dbReference>
<dbReference type="PANTHER" id="PTHR43191:SF2">
    <property type="entry name" value="RRNA METHYLTRANSFERASE 3, MITOCHONDRIAL"/>
    <property type="match status" value="1"/>
</dbReference>
<evidence type="ECO:0000259" key="5">
    <source>
        <dbReference type="Pfam" id="PF22435"/>
    </source>
</evidence>
<dbReference type="SUPFAM" id="SSF55315">
    <property type="entry name" value="L30e-like"/>
    <property type="match status" value="1"/>
</dbReference>
<keyword evidence="7" id="KW-1185">Reference proteome</keyword>
<dbReference type="OrthoDB" id="9789043at2"/>
<dbReference type="PANTHER" id="PTHR43191">
    <property type="entry name" value="RRNA METHYLTRANSFERASE 3"/>
    <property type="match status" value="1"/>
</dbReference>
<dbReference type="InterPro" id="IPR029064">
    <property type="entry name" value="Ribosomal_eL30-like_sf"/>
</dbReference>
<dbReference type="Pfam" id="PF22435">
    <property type="entry name" value="MRM3-like_sub_bind"/>
    <property type="match status" value="1"/>
</dbReference>
<dbReference type="InterPro" id="IPR051259">
    <property type="entry name" value="rRNA_Methyltransferase"/>
</dbReference>
<sequence length="282" mass="31078">MYNIVVMTELKQINTELFPGLKDPSKAQLRLWSRLDRGKVRKETGLFLAEGYKIVSNLLDSAWKVQALLVREDKEERWIAFLKGLPANLPCYGLSIREWGTLTQDAAPEGIMAVGIAPLEKPQSDLILKEEGPLLLLSEINNPGNLGTIIRTAHWFGFSNIILSRGSVSPLNPKVIRAAMGSLFHISCLSEVDLSEVLLQLKGRYQLVGTSVQGGDRPHPCRKNTALLLGSESHGLPDSLLRRTDEQWHIPRVGGGESLSLPQAAAILMYECVHVNALSQDG</sequence>
<dbReference type="GO" id="GO:0006396">
    <property type="term" value="P:RNA processing"/>
    <property type="evidence" value="ECO:0007669"/>
    <property type="project" value="InterPro"/>
</dbReference>
<evidence type="ECO:0000259" key="4">
    <source>
        <dbReference type="Pfam" id="PF00588"/>
    </source>
</evidence>
<dbReference type="Proteomes" id="UP000198744">
    <property type="component" value="Unassembled WGS sequence"/>
</dbReference>
<proteinExistence type="inferred from homology"/>
<dbReference type="GO" id="GO:0008173">
    <property type="term" value="F:RNA methyltransferase activity"/>
    <property type="evidence" value="ECO:0007669"/>
    <property type="project" value="InterPro"/>
</dbReference>
<feature type="domain" description="tRNA/rRNA methyltransferase SpoU type" evidence="4">
    <location>
        <begin position="135"/>
        <end position="270"/>
    </location>
</feature>
<dbReference type="STRING" id="43775.SAMN04489760_102128"/>
<dbReference type="GO" id="GO:0003723">
    <property type="term" value="F:RNA binding"/>
    <property type="evidence" value="ECO:0007669"/>
    <property type="project" value="InterPro"/>
</dbReference>
<evidence type="ECO:0000256" key="1">
    <source>
        <dbReference type="ARBA" id="ARBA00007228"/>
    </source>
</evidence>
<dbReference type="InterPro" id="IPR053888">
    <property type="entry name" value="MRM3-like_sub_bind"/>
</dbReference>